<protein>
    <submittedName>
        <fullName evidence="2">Uncharacterized protein</fullName>
    </submittedName>
</protein>
<accession>X1ESS5</accession>
<organism evidence="2">
    <name type="scientific">marine sediment metagenome</name>
    <dbReference type="NCBI Taxonomy" id="412755"/>
    <lineage>
        <taxon>unclassified sequences</taxon>
        <taxon>metagenomes</taxon>
        <taxon>ecological metagenomes</taxon>
    </lineage>
</organism>
<sequence>GSILVVFAVIMMKILGFVAFGWTTVILVAIMGLILAYNMKT</sequence>
<keyword evidence="1" id="KW-1133">Transmembrane helix</keyword>
<dbReference type="EMBL" id="BART01039781">
    <property type="protein sequence ID" value="GAH23360.1"/>
    <property type="molecule type" value="Genomic_DNA"/>
</dbReference>
<feature type="non-terminal residue" evidence="2">
    <location>
        <position position="1"/>
    </location>
</feature>
<keyword evidence="1" id="KW-0472">Membrane</keyword>
<dbReference type="AlphaFoldDB" id="X1ESS5"/>
<gene>
    <name evidence="2" type="ORF">S01H4_65171</name>
</gene>
<name>X1ESS5_9ZZZZ</name>
<reference evidence="2" key="1">
    <citation type="journal article" date="2014" name="Front. Microbiol.">
        <title>High frequency of phylogenetically diverse reductive dehalogenase-homologous genes in deep subseafloor sedimentary metagenomes.</title>
        <authorList>
            <person name="Kawai M."/>
            <person name="Futagami T."/>
            <person name="Toyoda A."/>
            <person name="Takaki Y."/>
            <person name="Nishi S."/>
            <person name="Hori S."/>
            <person name="Arai W."/>
            <person name="Tsubouchi T."/>
            <person name="Morono Y."/>
            <person name="Uchiyama I."/>
            <person name="Ito T."/>
            <person name="Fujiyama A."/>
            <person name="Inagaki F."/>
            <person name="Takami H."/>
        </authorList>
    </citation>
    <scope>NUCLEOTIDE SEQUENCE</scope>
    <source>
        <strain evidence="2">Expedition CK06-06</strain>
    </source>
</reference>
<keyword evidence="1" id="KW-0812">Transmembrane</keyword>
<evidence type="ECO:0000256" key="1">
    <source>
        <dbReference type="SAM" id="Phobius"/>
    </source>
</evidence>
<comment type="caution">
    <text evidence="2">The sequence shown here is derived from an EMBL/GenBank/DDBJ whole genome shotgun (WGS) entry which is preliminary data.</text>
</comment>
<evidence type="ECO:0000313" key="2">
    <source>
        <dbReference type="EMBL" id="GAH23360.1"/>
    </source>
</evidence>
<feature type="transmembrane region" description="Helical" evidence="1">
    <location>
        <begin position="14"/>
        <end position="37"/>
    </location>
</feature>
<proteinExistence type="predicted"/>